<dbReference type="Proteomes" id="UP000294829">
    <property type="component" value="Unassembled WGS sequence"/>
</dbReference>
<keyword evidence="3" id="KW-1185">Reference proteome</keyword>
<dbReference type="AlphaFoldDB" id="A0A4R5VMA9"/>
<evidence type="ECO:0000313" key="2">
    <source>
        <dbReference type="EMBL" id="TDK59286.1"/>
    </source>
</evidence>
<dbReference type="InterPro" id="IPR002156">
    <property type="entry name" value="RNaseH_domain"/>
</dbReference>
<feature type="domain" description="RNase H type-1" evidence="1">
    <location>
        <begin position="1"/>
        <end position="136"/>
    </location>
</feature>
<proteinExistence type="predicted"/>
<comment type="caution">
    <text evidence="2">The sequence shown here is derived from an EMBL/GenBank/DDBJ whole genome shotgun (WGS) entry which is preliminary data.</text>
</comment>
<dbReference type="GO" id="GO:0004523">
    <property type="term" value="F:RNA-DNA hybrid ribonuclease activity"/>
    <property type="evidence" value="ECO:0007669"/>
    <property type="project" value="InterPro"/>
</dbReference>
<dbReference type="InterPro" id="IPR036397">
    <property type="entry name" value="RNaseH_sf"/>
</dbReference>
<protein>
    <recommendedName>
        <fullName evidence="1">RNase H type-1 domain-containing protein</fullName>
    </recommendedName>
</protein>
<name>A0A4R5VMA9_9BURK</name>
<evidence type="ECO:0000313" key="3">
    <source>
        <dbReference type="Proteomes" id="UP000294829"/>
    </source>
</evidence>
<dbReference type="Pfam" id="PF00075">
    <property type="entry name" value="RNase_H"/>
    <property type="match status" value="1"/>
</dbReference>
<organism evidence="2 3">
    <name type="scientific">Sapientia aquatica</name>
    <dbReference type="NCBI Taxonomy" id="1549640"/>
    <lineage>
        <taxon>Bacteria</taxon>
        <taxon>Pseudomonadati</taxon>
        <taxon>Pseudomonadota</taxon>
        <taxon>Betaproteobacteria</taxon>
        <taxon>Burkholderiales</taxon>
        <taxon>Oxalobacteraceae</taxon>
        <taxon>Sapientia</taxon>
    </lineage>
</organism>
<dbReference type="RefSeq" id="WP_133331445.1">
    <property type="nucleotide sequence ID" value="NZ_SMYL01000025.1"/>
</dbReference>
<reference evidence="2 3" key="1">
    <citation type="submission" date="2019-03" db="EMBL/GenBank/DDBJ databases">
        <title>Sapientia aquatica gen. nov., sp. nov., isolated from a crater lake.</title>
        <authorList>
            <person name="Felfoldi T."/>
            <person name="Szabo A."/>
            <person name="Toth E."/>
            <person name="Schumann P."/>
            <person name="Keki Z."/>
            <person name="Marialigeti K."/>
            <person name="Mathe I."/>
        </authorList>
    </citation>
    <scope>NUCLEOTIDE SEQUENCE [LARGE SCALE GENOMIC DNA]</scope>
    <source>
        <strain evidence="2 3">SA-152</strain>
    </source>
</reference>
<dbReference type="InterPro" id="IPR012337">
    <property type="entry name" value="RNaseH-like_sf"/>
</dbReference>
<dbReference type="EMBL" id="SMYL01000025">
    <property type="protein sequence ID" value="TDK59286.1"/>
    <property type="molecule type" value="Genomic_DNA"/>
</dbReference>
<accession>A0A4R5VMA9</accession>
<dbReference type="Gene3D" id="3.30.420.10">
    <property type="entry name" value="Ribonuclease H-like superfamily/Ribonuclease H"/>
    <property type="match status" value="1"/>
</dbReference>
<evidence type="ECO:0000259" key="1">
    <source>
        <dbReference type="PROSITE" id="PS50879"/>
    </source>
</evidence>
<dbReference type="PROSITE" id="PS50879">
    <property type="entry name" value="RNASE_H_1"/>
    <property type="match status" value="1"/>
</dbReference>
<gene>
    <name evidence="2" type="ORF">E2I14_18845</name>
</gene>
<sequence>MNTHIFYTDGSVLPLFRCGGYAAVPIHADGHVDIDRIISGCKFSVDVQEMVLMAVIAAIRSAPKNQHITIFTDHKTICDVLAKSERAQCERGRNRNLWNQLRQFCGTRSIALCWVKAHAGVPGNEWADCAAKAAARRLIPTSI</sequence>
<dbReference type="SUPFAM" id="SSF53098">
    <property type="entry name" value="Ribonuclease H-like"/>
    <property type="match status" value="1"/>
</dbReference>
<dbReference type="GO" id="GO:0003676">
    <property type="term" value="F:nucleic acid binding"/>
    <property type="evidence" value="ECO:0007669"/>
    <property type="project" value="InterPro"/>
</dbReference>
<dbReference type="OrthoDB" id="8082643at2"/>